<evidence type="ECO:0000313" key="2">
    <source>
        <dbReference type="EnsemblPlants" id="PGSC0003DMT400093008"/>
    </source>
</evidence>
<name>M1DR24_SOLTU</name>
<dbReference type="PaxDb" id="4113-PGSC0003DMT400093008"/>
<dbReference type="Proteomes" id="UP000011115">
    <property type="component" value="Unassembled WGS sequence"/>
</dbReference>
<organism evidence="2 3">
    <name type="scientific">Solanum tuberosum</name>
    <name type="common">Potato</name>
    <dbReference type="NCBI Taxonomy" id="4113"/>
    <lineage>
        <taxon>Eukaryota</taxon>
        <taxon>Viridiplantae</taxon>
        <taxon>Streptophyta</taxon>
        <taxon>Embryophyta</taxon>
        <taxon>Tracheophyta</taxon>
        <taxon>Spermatophyta</taxon>
        <taxon>Magnoliopsida</taxon>
        <taxon>eudicotyledons</taxon>
        <taxon>Gunneridae</taxon>
        <taxon>Pentapetalae</taxon>
        <taxon>asterids</taxon>
        <taxon>lamiids</taxon>
        <taxon>Solanales</taxon>
        <taxon>Solanaceae</taxon>
        <taxon>Solanoideae</taxon>
        <taxon>Solaneae</taxon>
        <taxon>Solanum</taxon>
    </lineage>
</organism>
<reference evidence="3" key="1">
    <citation type="journal article" date="2011" name="Nature">
        <title>Genome sequence and analysis of the tuber crop potato.</title>
        <authorList>
            <consortium name="The Potato Genome Sequencing Consortium"/>
        </authorList>
    </citation>
    <scope>NUCLEOTIDE SEQUENCE [LARGE SCALE GENOMIC DNA]</scope>
    <source>
        <strain evidence="3">cv. DM1-3 516 R44</strain>
    </source>
</reference>
<dbReference type="InParanoid" id="M1DR24"/>
<evidence type="ECO:0000256" key="1">
    <source>
        <dbReference type="SAM" id="MobiDB-lite"/>
    </source>
</evidence>
<feature type="compositionally biased region" description="Basic and acidic residues" evidence="1">
    <location>
        <begin position="12"/>
        <end position="21"/>
    </location>
</feature>
<keyword evidence="3" id="KW-1185">Reference proteome</keyword>
<feature type="region of interest" description="Disordered" evidence="1">
    <location>
        <begin position="1"/>
        <end position="25"/>
    </location>
</feature>
<dbReference type="HOGENOM" id="CLU_1848605_0_0_1"/>
<dbReference type="EnsemblPlants" id="PGSC0003DMT400093008">
    <property type="protein sequence ID" value="PGSC0003DMT400093008"/>
    <property type="gene ID" value="PGSC0003DMG400042579"/>
</dbReference>
<evidence type="ECO:0000313" key="3">
    <source>
        <dbReference type="Proteomes" id="UP000011115"/>
    </source>
</evidence>
<reference evidence="2" key="2">
    <citation type="submission" date="2015-06" db="UniProtKB">
        <authorList>
            <consortium name="EnsemblPlants"/>
        </authorList>
    </citation>
    <scope>IDENTIFICATION</scope>
    <source>
        <strain evidence="2">DM1-3 516 R44</strain>
    </source>
</reference>
<accession>M1DR24</accession>
<proteinExistence type="predicted"/>
<dbReference type="AlphaFoldDB" id="M1DR24"/>
<dbReference type="Gramene" id="PGSC0003DMT400093008">
    <property type="protein sequence ID" value="PGSC0003DMT400093008"/>
    <property type="gene ID" value="PGSC0003DMG400042579"/>
</dbReference>
<sequence>MRVPTAPADPTNKTEREHEQGLNRYPNPSFAAFRNYHKHLYVAVRLEMSKEEENKICKVLLSAFLAAFPCISVFSHYVLELLIAANSKISTWNREDAVRYLLLSFWEAAIHAGFSFENTKVDGSGRGRVGSGQGEVGVG</sequence>
<protein>
    <submittedName>
        <fullName evidence="2">Uncharacterized protein</fullName>
    </submittedName>
</protein>